<evidence type="ECO:0000313" key="3">
    <source>
        <dbReference type="Proteomes" id="UP001497382"/>
    </source>
</evidence>
<gene>
    <name evidence="2" type="ORF">LARSCL_LOCUS9298</name>
</gene>
<protein>
    <recommendedName>
        <fullName evidence="1">Fibronectin type-III domain-containing protein</fullName>
    </recommendedName>
</protein>
<dbReference type="InterPro" id="IPR003961">
    <property type="entry name" value="FN3_dom"/>
</dbReference>
<proteinExistence type="predicted"/>
<dbReference type="CDD" id="cd00037">
    <property type="entry name" value="CLECT"/>
    <property type="match status" value="1"/>
</dbReference>
<dbReference type="PROSITE" id="PS50853">
    <property type="entry name" value="FN3"/>
    <property type="match status" value="1"/>
</dbReference>
<dbReference type="SMART" id="SM00060">
    <property type="entry name" value="FN3"/>
    <property type="match status" value="1"/>
</dbReference>
<accession>A0AAV2A0P5</accession>
<name>A0AAV2A0P5_9ARAC</name>
<dbReference type="InterPro" id="IPR016187">
    <property type="entry name" value="CTDL_fold"/>
</dbReference>
<dbReference type="EMBL" id="CAXIEN010000103">
    <property type="protein sequence ID" value="CAL1277585.1"/>
    <property type="molecule type" value="Genomic_DNA"/>
</dbReference>
<dbReference type="InterPro" id="IPR036116">
    <property type="entry name" value="FN3_sf"/>
</dbReference>
<dbReference type="Pfam" id="PF00041">
    <property type="entry name" value="fn3"/>
    <property type="match status" value="1"/>
</dbReference>
<keyword evidence="3" id="KW-1185">Reference proteome</keyword>
<dbReference type="Gene3D" id="3.10.100.10">
    <property type="entry name" value="Mannose-Binding Protein A, subunit A"/>
    <property type="match status" value="1"/>
</dbReference>
<feature type="domain" description="Fibronectin type-III" evidence="1">
    <location>
        <begin position="212"/>
        <end position="308"/>
    </location>
</feature>
<organism evidence="2 3">
    <name type="scientific">Larinioides sclopetarius</name>
    <dbReference type="NCBI Taxonomy" id="280406"/>
    <lineage>
        <taxon>Eukaryota</taxon>
        <taxon>Metazoa</taxon>
        <taxon>Ecdysozoa</taxon>
        <taxon>Arthropoda</taxon>
        <taxon>Chelicerata</taxon>
        <taxon>Arachnida</taxon>
        <taxon>Araneae</taxon>
        <taxon>Araneomorphae</taxon>
        <taxon>Entelegynae</taxon>
        <taxon>Araneoidea</taxon>
        <taxon>Araneidae</taxon>
        <taxon>Larinioides</taxon>
    </lineage>
</organism>
<evidence type="ECO:0000259" key="1">
    <source>
        <dbReference type="PROSITE" id="PS50853"/>
    </source>
</evidence>
<dbReference type="InterPro" id="IPR016186">
    <property type="entry name" value="C-type_lectin-like/link_sf"/>
</dbReference>
<dbReference type="Proteomes" id="UP001497382">
    <property type="component" value="Unassembled WGS sequence"/>
</dbReference>
<dbReference type="SUPFAM" id="SSF56436">
    <property type="entry name" value="C-type lectin-like"/>
    <property type="match status" value="1"/>
</dbReference>
<reference evidence="2 3" key="1">
    <citation type="submission" date="2024-04" db="EMBL/GenBank/DDBJ databases">
        <authorList>
            <person name="Rising A."/>
            <person name="Reimegard J."/>
            <person name="Sonavane S."/>
            <person name="Akerstrom W."/>
            <person name="Nylinder S."/>
            <person name="Hedman E."/>
            <person name="Kallberg Y."/>
        </authorList>
    </citation>
    <scope>NUCLEOTIDE SEQUENCE [LARGE SCALE GENOMIC DNA]</scope>
</reference>
<dbReference type="AlphaFoldDB" id="A0AAV2A0P5"/>
<dbReference type="SUPFAM" id="SSF49265">
    <property type="entry name" value="Fibronectin type III"/>
    <property type="match status" value="1"/>
</dbReference>
<sequence>VVSSDGVTRVSSDILLAKGRGSQEVDVAILKKDSEKKPVFVVRGEAQGVEITGLEPGAEYWVEMTPVEGKPFNYTGSFMAFPSCEKDQIQDGTVCVWAAPVSKTSREAIEVCKSSNGELLDYKTQKELTTVAKAMLATHVKTHFWMDISESSTSAALRDATSDDCSNAENSDIMCCTFEVTSTGELDDLKCECCDEPRPFACKTEAKVDLGIIGEITLEDTTSESVTLGWKLVSSSNWQQPSFLVTWEVVDQRRRKREVENQIVVKEPKATINELKPDTSYKVAVAPYSDSTEVSGSPKVVKITTAEEVGVGGITTEKCTL</sequence>
<comment type="caution">
    <text evidence="2">The sequence shown here is derived from an EMBL/GenBank/DDBJ whole genome shotgun (WGS) entry which is preliminary data.</text>
</comment>
<feature type="non-terminal residue" evidence="2">
    <location>
        <position position="1"/>
    </location>
</feature>
<dbReference type="InterPro" id="IPR013783">
    <property type="entry name" value="Ig-like_fold"/>
</dbReference>
<evidence type="ECO:0000313" key="2">
    <source>
        <dbReference type="EMBL" id="CAL1277585.1"/>
    </source>
</evidence>
<dbReference type="Gene3D" id="2.60.40.10">
    <property type="entry name" value="Immunoglobulins"/>
    <property type="match status" value="1"/>
</dbReference>
<feature type="non-terminal residue" evidence="2">
    <location>
        <position position="321"/>
    </location>
</feature>
<dbReference type="CDD" id="cd00063">
    <property type="entry name" value="FN3"/>
    <property type="match status" value="1"/>
</dbReference>